<name>A0ABD5V6L9_9EURY</name>
<dbReference type="AlphaFoldDB" id="A0ABD5V6L9"/>
<evidence type="ECO:0000313" key="1">
    <source>
        <dbReference type="EMBL" id="MFC6907085.1"/>
    </source>
</evidence>
<accession>A0ABD5V6L9</accession>
<dbReference type="RefSeq" id="WP_340605675.1">
    <property type="nucleotide sequence ID" value="NZ_JBBMXV010000007.1"/>
</dbReference>
<keyword evidence="2" id="KW-1185">Reference proteome</keyword>
<sequence>MDTGLRRFQEDVWVIVTSLMQYQSWRRSPREDLEYDAVYRFAETESPFDTNKLLLDLNLTITGAECIRAEVLIQTGKNLILNPARVSLANRNTALSLELFPLQERDSQNITVNVVGERFEEQLQLTIPSVEALHLCQDIVQGKELEPIIEQAEALYDKTPVAVFYRILRDAAICLNFKDYLTVRNRLMGYSGRLKHALEGSRLDSFRNMITANSKGKHQQLCTAFELWERVSTYNQFPNLAEIKKPEVVMHFLEYRYTENPEALYQENRRKYLEPVIYETEFLECCSDIPEPYFAVHLASLVEQRDLATARVLIETWVDVPEGLDYKTTKEGLLDRDQYGDKADGFRPLLVEAAEQSDHEFKFILVNYLYWRGRDYEARSQYMDLQPLLFSSAHAVAQILGGLTEIEERANYYANLTEGHLFKFHNPSRAASQYRRAIDIAQRQDSAWIGSRYNYLIPPVRHKTEADVTIYKQQEKFEEGVDILKKRIDLLTDLKNINPDQQEYALNLLRGWQAELEAHHLLKSQELGDVVAETKQKFGEANGYFDSVDRDDLQNGVRGRITELEAVEAEFQGEFDEAADIHEQYADQFPQSKGSGYHTRAALTCRARGALLAGDYRQAAQKIEEIETLASLDRDQRILRILADTSTDYHEGQLSDPSEVYHELGGDVAQDEHILDIPSDYTAAVTQILAAQRLRGWEVKEELLDRLVKQSLKDSLIPASIDEIDSGELEDLLPLQKASIADRWKRELPLNVYDGLVRVEEDEGNTVRYDSLVWDLAVYCLDRQLSAVVEYHGKKQWGDAWKTELYERQGIDKPSWKDPALGDLLGFFRLEPGQQLDCADRIIELDKEEIIHGISINKIRNDIAHGNTLRVADSETEYEQIREKLIELLKLLFTVTPTAVIIDRWLDDGYYLRLLRKAQPDRTKIQYTGELQEQEIYYLPPDLEPSAEEPELTSSEIVHCEVLKGLDDVISKV</sequence>
<gene>
    <name evidence="1" type="ORF">ACFQGH_18025</name>
</gene>
<dbReference type="EMBL" id="JBHSXQ010000007">
    <property type="protein sequence ID" value="MFC6907085.1"/>
    <property type="molecule type" value="Genomic_DNA"/>
</dbReference>
<reference evidence="1 2" key="1">
    <citation type="journal article" date="2019" name="Int. J. Syst. Evol. Microbiol.">
        <title>The Global Catalogue of Microorganisms (GCM) 10K type strain sequencing project: providing services to taxonomists for standard genome sequencing and annotation.</title>
        <authorList>
            <consortium name="The Broad Institute Genomics Platform"/>
            <consortium name="The Broad Institute Genome Sequencing Center for Infectious Disease"/>
            <person name="Wu L."/>
            <person name="Ma J."/>
        </authorList>
    </citation>
    <scope>NUCLEOTIDE SEQUENCE [LARGE SCALE GENOMIC DNA]</scope>
    <source>
        <strain evidence="1 2">CGMCC 1.3240</strain>
    </source>
</reference>
<evidence type="ECO:0000313" key="2">
    <source>
        <dbReference type="Proteomes" id="UP001596312"/>
    </source>
</evidence>
<organism evidence="1 2">
    <name type="scientific">Halalkalicoccus tibetensis</name>
    <dbReference type="NCBI Taxonomy" id="175632"/>
    <lineage>
        <taxon>Archaea</taxon>
        <taxon>Methanobacteriati</taxon>
        <taxon>Methanobacteriota</taxon>
        <taxon>Stenosarchaea group</taxon>
        <taxon>Halobacteria</taxon>
        <taxon>Halobacteriales</taxon>
        <taxon>Halococcaceae</taxon>
        <taxon>Halalkalicoccus</taxon>
    </lineage>
</organism>
<protein>
    <submittedName>
        <fullName evidence="1">Uncharacterized protein</fullName>
    </submittedName>
</protein>
<proteinExistence type="predicted"/>
<comment type="caution">
    <text evidence="1">The sequence shown here is derived from an EMBL/GenBank/DDBJ whole genome shotgun (WGS) entry which is preliminary data.</text>
</comment>
<dbReference type="Proteomes" id="UP001596312">
    <property type="component" value="Unassembled WGS sequence"/>
</dbReference>